<dbReference type="Proteomes" id="UP000695022">
    <property type="component" value="Unplaced"/>
</dbReference>
<organism evidence="7 8">
    <name type="scientific">Priapulus caudatus</name>
    <name type="common">Priapulid worm</name>
    <dbReference type="NCBI Taxonomy" id="37621"/>
    <lineage>
        <taxon>Eukaryota</taxon>
        <taxon>Metazoa</taxon>
        <taxon>Ecdysozoa</taxon>
        <taxon>Scalidophora</taxon>
        <taxon>Priapulida</taxon>
        <taxon>Priapulimorpha</taxon>
        <taxon>Priapulimorphida</taxon>
        <taxon>Priapulidae</taxon>
        <taxon>Priapulus</taxon>
    </lineage>
</organism>
<keyword evidence="4" id="KW-0446">Lipid-binding</keyword>
<proteinExistence type="predicted"/>
<accession>A0ABM1EG97</accession>
<dbReference type="PROSITE" id="PS51228">
    <property type="entry name" value="ACB_2"/>
    <property type="match status" value="1"/>
</dbReference>
<gene>
    <name evidence="8" type="primary">LOC106811990</name>
</gene>
<dbReference type="PANTHER" id="PTHR24119">
    <property type="entry name" value="ACYL-COA-BINDING DOMAIN-CONTAINING PROTEIN 6"/>
    <property type="match status" value="1"/>
</dbReference>
<evidence type="ECO:0000256" key="4">
    <source>
        <dbReference type="ARBA" id="ARBA00023121"/>
    </source>
</evidence>
<dbReference type="SUPFAM" id="SSF47027">
    <property type="entry name" value="Acyl-CoA binding protein"/>
    <property type="match status" value="1"/>
</dbReference>
<evidence type="ECO:0000256" key="5">
    <source>
        <dbReference type="PROSITE-ProRule" id="PRU00023"/>
    </source>
</evidence>
<keyword evidence="3 5" id="KW-0040">ANK repeat</keyword>
<keyword evidence="7" id="KW-1185">Reference proteome</keyword>
<dbReference type="PROSITE" id="PS50297">
    <property type="entry name" value="ANK_REP_REGION"/>
    <property type="match status" value="2"/>
</dbReference>
<dbReference type="Gene3D" id="1.25.40.20">
    <property type="entry name" value="Ankyrin repeat-containing domain"/>
    <property type="match status" value="2"/>
</dbReference>
<evidence type="ECO:0000256" key="1">
    <source>
        <dbReference type="ARBA" id="ARBA00018419"/>
    </source>
</evidence>
<keyword evidence="2" id="KW-0677">Repeat</keyword>
<dbReference type="PROSITE" id="PS50088">
    <property type="entry name" value="ANK_REPEAT"/>
    <property type="match status" value="2"/>
</dbReference>
<dbReference type="InterPro" id="IPR000582">
    <property type="entry name" value="Acyl-CoA-binding_protein"/>
</dbReference>
<dbReference type="PRINTS" id="PR00689">
    <property type="entry name" value="ACOABINDINGP"/>
</dbReference>
<dbReference type="PANTHER" id="PTHR24119:SF0">
    <property type="entry name" value="ACYL-COA-BINDING DOMAIN-CONTAINING PROTEIN 6"/>
    <property type="match status" value="1"/>
</dbReference>
<protein>
    <recommendedName>
        <fullName evidence="1">Acyl-CoA-binding domain-containing protein 6</fullName>
    </recommendedName>
</protein>
<dbReference type="SMART" id="SM00248">
    <property type="entry name" value="ANK"/>
    <property type="match status" value="2"/>
</dbReference>
<evidence type="ECO:0000256" key="2">
    <source>
        <dbReference type="ARBA" id="ARBA00022737"/>
    </source>
</evidence>
<dbReference type="InterPro" id="IPR036770">
    <property type="entry name" value="Ankyrin_rpt-contain_sf"/>
</dbReference>
<dbReference type="InterPro" id="IPR002110">
    <property type="entry name" value="Ankyrin_rpt"/>
</dbReference>
<dbReference type="RefSeq" id="XP_014671218.1">
    <property type="nucleotide sequence ID" value="XM_014815732.1"/>
</dbReference>
<dbReference type="Pfam" id="PF00887">
    <property type="entry name" value="ACBP"/>
    <property type="match status" value="1"/>
</dbReference>
<dbReference type="InterPro" id="IPR035984">
    <property type="entry name" value="Acyl-CoA-binding_sf"/>
</dbReference>
<name>A0ABM1EG97_PRICU</name>
<reference evidence="8" key="1">
    <citation type="submission" date="2025-08" db="UniProtKB">
        <authorList>
            <consortium name="RefSeq"/>
        </authorList>
    </citation>
    <scope>IDENTIFICATION</scope>
</reference>
<dbReference type="GeneID" id="106811990"/>
<evidence type="ECO:0000313" key="8">
    <source>
        <dbReference type="RefSeq" id="XP_014671218.1"/>
    </source>
</evidence>
<dbReference type="Pfam" id="PF13637">
    <property type="entry name" value="Ank_4"/>
    <property type="match status" value="1"/>
</dbReference>
<feature type="domain" description="ACB" evidence="6">
    <location>
        <begin position="17"/>
        <end position="102"/>
    </location>
</feature>
<feature type="repeat" description="ANK" evidence="5">
    <location>
        <begin position="197"/>
        <end position="229"/>
    </location>
</feature>
<dbReference type="SUPFAM" id="SSF48403">
    <property type="entry name" value="Ankyrin repeat"/>
    <property type="match status" value="1"/>
</dbReference>
<sequence length="264" mass="29371">MARCSNMSDSVWDLEELEEVFDKSTNYLPKITDRLDAANLLYFYARYKQATVGPCDIPKPGFFDFQGKQKWEAWNQLGKMKKNDAMKEYIDYMSKLYPDWVQECQGNQRSTFGGVVVSCMKAPEEEPIADADKSLIDWIVDGNTENVRRMLGSKSLDCNQVDEQGMAALHWACDRGHTDIVELLLRMGADPDIRDAECQTPLHYACSCDHVEVVKLLLGANADRSTTDCNGDTPVTCATSPGIVTLLNSSVSASRTETAVTSAP</sequence>
<dbReference type="InterPro" id="IPR014352">
    <property type="entry name" value="FERM/acyl-CoA-bd_prot_sf"/>
</dbReference>
<feature type="repeat" description="ANK" evidence="5">
    <location>
        <begin position="164"/>
        <end position="196"/>
    </location>
</feature>
<evidence type="ECO:0000259" key="6">
    <source>
        <dbReference type="PROSITE" id="PS51228"/>
    </source>
</evidence>
<dbReference type="Gene3D" id="1.20.80.10">
    <property type="match status" value="1"/>
</dbReference>
<evidence type="ECO:0000256" key="3">
    <source>
        <dbReference type="ARBA" id="ARBA00023043"/>
    </source>
</evidence>
<evidence type="ECO:0000313" key="7">
    <source>
        <dbReference type="Proteomes" id="UP000695022"/>
    </source>
</evidence>